<dbReference type="CDD" id="cd00383">
    <property type="entry name" value="trans_reg_C"/>
    <property type="match status" value="1"/>
</dbReference>
<dbReference type="SUPFAM" id="SSF46894">
    <property type="entry name" value="C-terminal effector domain of the bipartite response regulators"/>
    <property type="match status" value="1"/>
</dbReference>
<dbReference type="InterPro" id="IPR036388">
    <property type="entry name" value="WH-like_DNA-bd_sf"/>
</dbReference>
<dbReference type="Pfam" id="PF00486">
    <property type="entry name" value="Trans_reg_C"/>
    <property type="match status" value="1"/>
</dbReference>
<accession>A0ABR9J8S7</accession>
<sequence>MAQVLLLSDTPDDALPSLELLTHRIRTFPAEASSIVRAPNVDVTLIDARTKLAHARSLCQLVKTSMLSPVLVIVTEAGLPTLNESWQADDFILGEASPGEVDARIRLAAVETPEEAPVGEIRAGGITIDETTYMATINGRLLNLTYKEFELLKHLALHPGQVFTRDRLLHDVWGYDYFGGTRTVDVHIRRLRAKLGPDHESLIGTVRNVGYRLVVSGTDAAKNAATADPATGDGQDDAA</sequence>
<dbReference type="RefSeq" id="WP_192592246.1">
    <property type="nucleotide sequence ID" value="NZ_JADBEE010000002.1"/>
</dbReference>
<dbReference type="Pfam" id="PF21695">
    <property type="entry name" value="GlnR_1st"/>
    <property type="match status" value="1"/>
</dbReference>
<comment type="caution">
    <text evidence="4">The sequence shown here is derived from an EMBL/GenBank/DDBJ whole genome shotgun (WGS) entry which is preliminary data.</text>
</comment>
<dbReference type="Proteomes" id="UP000636579">
    <property type="component" value="Unassembled WGS sequence"/>
</dbReference>
<dbReference type="InterPro" id="IPR016032">
    <property type="entry name" value="Sig_transdc_resp-reg_C-effctor"/>
</dbReference>
<dbReference type="Gene3D" id="3.40.50.2300">
    <property type="match status" value="1"/>
</dbReference>
<keyword evidence="5" id="KW-1185">Reference proteome</keyword>
<dbReference type="InterPro" id="IPR001867">
    <property type="entry name" value="OmpR/PhoB-type_DNA-bd"/>
</dbReference>
<evidence type="ECO:0000259" key="3">
    <source>
        <dbReference type="PROSITE" id="PS51755"/>
    </source>
</evidence>
<dbReference type="PROSITE" id="PS51755">
    <property type="entry name" value="OMPR_PHOB"/>
    <property type="match status" value="1"/>
</dbReference>
<dbReference type="InterPro" id="IPR049170">
    <property type="entry name" value="GlnR_N"/>
</dbReference>
<gene>
    <name evidence="4" type="ORF">H4W26_002194</name>
</gene>
<dbReference type="InterPro" id="IPR039420">
    <property type="entry name" value="WalR-like"/>
</dbReference>
<dbReference type="PANTHER" id="PTHR48111:SF16">
    <property type="entry name" value="TRANSCRIPTIONAL REGULATORY PROTEIN GLNR"/>
    <property type="match status" value="1"/>
</dbReference>
<name>A0ABR9J8S7_9MICC</name>
<dbReference type="EMBL" id="JADBEE010000002">
    <property type="protein sequence ID" value="MBE1515402.1"/>
    <property type="molecule type" value="Genomic_DNA"/>
</dbReference>
<dbReference type="Gene3D" id="1.10.10.10">
    <property type="entry name" value="Winged helix-like DNA-binding domain superfamily/Winged helix DNA-binding domain"/>
    <property type="match status" value="1"/>
</dbReference>
<evidence type="ECO:0000313" key="4">
    <source>
        <dbReference type="EMBL" id="MBE1515402.1"/>
    </source>
</evidence>
<protein>
    <submittedName>
        <fullName evidence="4">DNA-binding response OmpR family regulator</fullName>
    </submittedName>
</protein>
<feature type="domain" description="OmpR/PhoB-type" evidence="3">
    <location>
        <begin position="118"/>
        <end position="215"/>
    </location>
</feature>
<dbReference type="SMART" id="SM00862">
    <property type="entry name" value="Trans_reg_C"/>
    <property type="match status" value="1"/>
</dbReference>
<reference evidence="4 5" key="1">
    <citation type="submission" date="2020-10" db="EMBL/GenBank/DDBJ databases">
        <title>Sequencing the genomes of 1000 actinobacteria strains.</title>
        <authorList>
            <person name="Klenk H.-P."/>
        </authorList>
    </citation>
    <scope>NUCLEOTIDE SEQUENCE [LARGE SCALE GENOMIC DNA]</scope>
    <source>
        <strain evidence="4 5">DSM 15474</strain>
    </source>
</reference>
<evidence type="ECO:0000256" key="1">
    <source>
        <dbReference type="ARBA" id="ARBA00023125"/>
    </source>
</evidence>
<proteinExistence type="predicted"/>
<feature type="DNA-binding region" description="OmpR/PhoB-type" evidence="2">
    <location>
        <begin position="118"/>
        <end position="215"/>
    </location>
</feature>
<dbReference type="PANTHER" id="PTHR48111">
    <property type="entry name" value="REGULATOR OF RPOS"/>
    <property type="match status" value="1"/>
</dbReference>
<organism evidence="4 5">
    <name type="scientific">Nesterenkonia halotolerans</name>
    <dbReference type="NCBI Taxonomy" id="225325"/>
    <lineage>
        <taxon>Bacteria</taxon>
        <taxon>Bacillati</taxon>
        <taxon>Actinomycetota</taxon>
        <taxon>Actinomycetes</taxon>
        <taxon>Micrococcales</taxon>
        <taxon>Micrococcaceae</taxon>
        <taxon>Nesterenkonia</taxon>
    </lineage>
</organism>
<evidence type="ECO:0000313" key="5">
    <source>
        <dbReference type="Proteomes" id="UP000636579"/>
    </source>
</evidence>
<evidence type="ECO:0000256" key="2">
    <source>
        <dbReference type="PROSITE-ProRule" id="PRU01091"/>
    </source>
</evidence>
<keyword evidence="1 2" id="KW-0238">DNA-binding</keyword>
<dbReference type="GO" id="GO:0003677">
    <property type="term" value="F:DNA binding"/>
    <property type="evidence" value="ECO:0007669"/>
    <property type="project" value="UniProtKB-KW"/>
</dbReference>